<gene>
    <name evidence="14" type="ORF">BCR44DRAFT_1280999</name>
</gene>
<organism evidence="14 15">
    <name type="scientific">Catenaria anguillulae PL171</name>
    <dbReference type="NCBI Taxonomy" id="765915"/>
    <lineage>
        <taxon>Eukaryota</taxon>
        <taxon>Fungi</taxon>
        <taxon>Fungi incertae sedis</taxon>
        <taxon>Blastocladiomycota</taxon>
        <taxon>Blastocladiomycetes</taxon>
        <taxon>Blastocladiales</taxon>
        <taxon>Catenariaceae</taxon>
        <taxon>Catenaria</taxon>
    </lineage>
</organism>
<dbReference type="GO" id="GO:0005524">
    <property type="term" value="F:ATP binding"/>
    <property type="evidence" value="ECO:0007669"/>
    <property type="project" value="InterPro"/>
</dbReference>
<dbReference type="InterPro" id="IPR013846">
    <property type="entry name" value="mRNA_cap_enzyme_C"/>
</dbReference>
<dbReference type="STRING" id="765915.A0A1Y2HVV7"/>
<evidence type="ECO:0000256" key="3">
    <source>
        <dbReference type="ARBA" id="ARBA00022664"/>
    </source>
</evidence>
<sequence length="459" mass="52398">MSNDIPIPGQKVVGPYLNELRDQVARLLHIRHNRFPGAQPVSFTQDNVNDLLNRNFFVCEKTDGLRIMLFATYNRQEKKYESFLINRSHDFYYTKVLLPVPPEPGVKPYTKFHHGTLIDGELIVDTEPDGRQVMRYLVFDCLTCRDKVLIARPFRIRLGHFHDFVLKPLKRMASERPDLMQRIPFQIEAKQMQLSYHVKEIFAEQPMLKHKSDGLIFTSSEEPYTLGTDQNILKWKPANENTVDFLLRHNSRGEMELHLWHGGNRHEFHCLLHEHDPNKLSMLRGANGKIIECHYEPGSNPPWQFMRFRSDKNTANHYSVFEKIMQSIRDGVTQEHLESIAPSSSHKLEVPRIQPTPRPSPTTTATTDTLARSCSIPTARLDSSVPPSMSRTLSAPHPYLRIRPLALVEPPHARLFAAAPVSNCIGVAAILEPRHAGLGCAAPMGRAVTCAVWRCRACT</sequence>
<evidence type="ECO:0000256" key="11">
    <source>
        <dbReference type="SAM" id="MobiDB-lite"/>
    </source>
</evidence>
<name>A0A1Y2HVV7_9FUNG</name>
<dbReference type="GO" id="GO:0005634">
    <property type="term" value="C:nucleus"/>
    <property type="evidence" value="ECO:0007669"/>
    <property type="project" value="UniProtKB-SubCell"/>
</dbReference>
<evidence type="ECO:0000259" key="13">
    <source>
        <dbReference type="Pfam" id="PF03919"/>
    </source>
</evidence>
<dbReference type="AlphaFoldDB" id="A0A1Y2HVV7"/>
<evidence type="ECO:0000259" key="12">
    <source>
        <dbReference type="Pfam" id="PF01331"/>
    </source>
</evidence>
<dbReference type="GO" id="GO:0006370">
    <property type="term" value="P:7-methylguanosine mRNA capping"/>
    <property type="evidence" value="ECO:0007669"/>
    <property type="project" value="UniProtKB-KW"/>
</dbReference>
<dbReference type="InterPro" id="IPR051029">
    <property type="entry name" value="mRNA_Capping_Enz/RNA_Phosphat"/>
</dbReference>
<feature type="domain" description="mRNA capping enzyme adenylation" evidence="12">
    <location>
        <begin position="39"/>
        <end position="236"/>
    </location>
</feature>
<reference evidence="14 15" key="1">
    <citation type="submission" date="2016-07" db="EMBL/GenBank/DDBJ databases">
        <title>Pervasive Adenine N6-methylation of Active Genes in Fungi.</title>
        <authorList>
            <consortium name="DOE Joint Genome Institute"/>
            <person name="Mondo S.J."/>
            <person name="Dannebaum R.O."/>
            <person name="Kuo R.C."/>
            <person name="Labutti K."/>
            <person name="Haridas S."/>
            <person name="Kuo A."/>
            <person name="Salamov A."/>
            <person name="Ahrendt S.R."/>
            <person name="Lipzen A."/>
            <person name="Sullivan W."/>
            <person name="Andreopoulos W.B."/>
            <person name="Clum A."/>
            <person name="Lindquist E."/>
            <person name="Daum C."/>
            <person name="Ramamoorthy G.K."/>
            <person name="Gryganskyi A."/>
            <person name="Culley D."/>
            <person name="Magnuson J.K."/>
            <person name="James T.Y."/>
            <person name="O'Malley M.A."/>
            <person name="Stajich J.E."/>
            <person name="Spatafora J.W."/>
            <person name="Visel A."/>
            <person name="Grigoriev I.V."/>
        </authorList>
    </citation>
    <scope>NUCLEOTIDE SEQUENCE [LARGE SCALE GENOMIC DNA]</scope>
    <source>
        <strain evidence="14 15">PL171</strain>
    </source>
</reference>
<keyword evidence="4" id="KW-0808">Transferase</keyword>
<comment type="caution">
    <text evidence="14">The sequence shown here is derived from an EMBL/GenBank/DDBJ whole genome shotgun (WGS) entry which is preliminary data.</text>
</comment>
<dbReference type="EC" id="2.7.7.50" evidence="2"/>
<dbReference type="Gene3D" id="3.30.470.30">
    <property type="entry name" value="DNA ligase/mRNA capping enzyme"/>
    <property type="match status" value="1"/>
</dbReference>
<keyword evidence="9" id="KW-0539">Nucleus</keyword>
<feature type="domain" description="mRNA capping enzyme C-terminal" evidence="13">
    <location>
        <begin position="240"/>
        <end position="337"/>
    </location>
</feature>
<dbReference type="Pfam" id="PF01331">
    <property type="entry name" value="mRNA_cap_enzyme"/>
    <property type="match status" value="1"/>
</dbReference>
<dbReference type="SUPFAM" id="SSF50249">
    <property type="entry name" value="Nucleic acid-binding proteins"/>
    <property type="match status" value="1"/>
</dbReference>
<keyword evidence="8" id="KW-0342">GTP-binding</keyword>
<dbReference type="Pfam" id="PF03919">
    <property type="entry name" value="mRNA_cap_C"/>
    <property type="match status" value="1"/>
</dbReference>
<dbReference type="Gene3D" id="2.40.50.140">
    <property type="entry name" value="Nucleic acid-binding proteins"/>
    <property type="match status" value="1"/>
</dbReference>
<keyword evidence="3" id="KW-0507">mRNA processing</keyword>
<evidence type="ECO:0000313" key="14">
    <source>
        <dbReference type="EMBL" id="ORZ38738.1"/>
    </source>
</evidence>
<dbReference type="InterPro" id="IPR012340">
    <property type="entry name" value="NA-bd_OB-fold"/>
</dbReference>
<keyword evidence="7" id="KW-0506">mRNA capping</keyword>
<dbReference type="Proteomes" id="UP000193411">
    <property type="component" value="Unassembled WGS sequence"/>
</dbReference>
<accession>A0A1Y2HVV7</accession>
<evidence type="ECO:0000256" key="10">
    <source>
        <dbReference type="ARBA" id="ARBA00044624"/>
    </source>
</evidence>
<dbReference type="GO" id="GO:0004484">
    <property type="term" value="F:mRNA guanylyltransferase activity"/>
    <property type="evidence" value="ECO:0007669"/>
    <property type="project" value="UniProtKB-EC"/>
</dbReference>
<evidence type="ECO:0000256" key="7">
    <source>
        <dbReference type="ARBA" id="ARBA00023042"/>
    </source>
</evidence>
<dbReference type="SUPFAM" id="SSF56091">
    <property type="entry name" value="DNA ligase/mRNA capping enzyme, catalytic domain"/>
    <property type="match status" value="1"/>
</dbReference>
<feature type="region of interest" description="Disordered" evidence="11">
    <location>
        <begin position="340"/>
        <end position="369"/>
    </location>
</feature>
<evidence type="ECO:0000256" key="8">
    <source>
        <dbReference type="ARBA" id="ARBA00023134"/>
    </source>
</evidence>
<dbReference type="CDD" id="cd07895">
    <property type="entry name" value="Adenylation_mRNA_capping"/>
    <property type="match status" value="1"/>
</dbReference>
<comment type="subcellular location">
    <subcellularLocation>
        <location evidence="1">Nucleus</location>
    </subcellularLocation>
</comment>
<protein>
    <recommendedName>
        <fullName evidence="2">mRNA guanylyltransferase</fullName>
        <ecNumber evidence="2">2.7.7.50</ecNumber>
    </recommendedName>
</protein>
<keyword evidence="5" id="KW-0548">Nucleotidyltransferase</keyword>
<evidence type="ECO:0000256" key="6">
    <source>
        <dbReference type="ARBA" id="ARBA00022741"/>
    </source>
</evidence>
<proteinExistence type="predicted"/>
<evidence type="ECO:0000256" key="2">
    <source>
        <dbReference type="ARBA" id="ARBA00012475"/>
    </source>
</evidence>
<evidence type="ECO:0000313" key="15">
    <source>
        <dbReference type="Proteomes" id="UP000193411"/>
    </source>
</evidence>
<dbReference type="OrthoDB" id="200924at2759"/>
<dbReference type="GO" id="GO:0005525">
    <property type="term" value="F:GTP binding"/>
    <property type="evidence" value="ECO:0007669"/>
    <property type="project" value="UniProtKB-KW"/>
</dbReference>
<keyword evidence="15" id="KW-1185">Reference proteome</keyword>
<evidence type="ECO:0000256" key="5">
    <source>
        <dbReference type="ARBA" id="ARBA00022695"/>
    </source>
</evidence>
<evidence type="ECO:0000256" key="1">
    <source>
        <dbReference type="ARBA" id="ARBA00004123"/>
    </source>
</evidence>
<evidence type="ECO:0000256" key="4">
    <source>
        <dbReference type="ARBA" id="ARBA00022679"/>
    </source>
</evidence>
<dbReference type="EMBL" id="MCFL01000007">
    <property type="protein sequence ID" value="ORZ38738.1"/>
    <property type="molecule type" value="Genomic_DNA"/>
</dbReference>
<dbReference type="InterPro" id="IPR001339">
    <property type="entry name" value="mRNA_cap_enzyme_adenylation"/>
</dbReference>
<keyword evidence="6" id="KW-0547">Nucleotide-binding</keyword>
<comment type="catalytic activity">
    <reaction evidence="10">
        <text>a 5'-end diphospho-ribonucleoside in mRNA + GTP + H(+) = a 5'-end (5'-triphosphoguanosine)-ribonucleoside in mRNA + diphosphate</text>
        <dbReference type="Rhea" id="RHEA:67012"/>
        <dbReference type="Rhea" id="RHEA-COMP:17165"/>
        <dbReference type="Rhea" id="RHEA-COMP:17166"/>
        <dbReference type="ChEBI" id="CHEBI:15378"/>
        <dbReference type="ChEBI" id="CHEBI:33019"/>
        <dbReference type="ChEBI" id="CHEBI:37565"/>
        <dbReference type="ChEBI" id="CHEBI:167616"/>
        <dbReference type="ChEBI" id="CHEBI:167617"/>
        <dbReference type="EC" id="2.7.7.50"/>
    </reaction>
    <physiologicalReaction direction="left-to-right" evidence="10">
        <dbReference type="Rhea" id="RHEA:67013"/>
    </physiologicalReaction>
</comment>
<evidence type="ECO:0000256" key="9">
    <source>
        <dbReference type="ARBA" id="ARBA00023242"/>
    </source>
</evidence>
<dbReference type="PANTHER" id="PTHR10367">
    <property type="entry name" value="MRNA-CAPPING ENZYME"/>
    <property type="match status" value="1"/>
</dbReference>
<dbReference type="PANTHER" id="PTHR10367:SF17">
    <property type="entry name" value="MRNA-CAPPING ENZYME"/>
    <property type="match status" value="1"/>
</dbReference>